<evidence type="ECO:0000256" key="1">
    <source>
        <dbReference type="SAM" id="Phobius"/>
    </source>
</evidence>
<evidence type="ECO:0000313" key="2">
    <source>
        <dbReference type="EMBL" id="KAF9533559.1"/>
    </source>
</evidence>
<dbReference type="Proteomes" id="UP000807306">
    <property type="component" value="Unassembled WGS sequence"/>
</dbReference>
<organism evidence="2 3">
    <name type="scientific">Crepidotus variabilis</name>
    <dbReference type="NCBI Taxonomy" id="179855"/>
    <lineage>
        <taxon>Eukaryota</taxon>
        <taxon>Fungi</taxon>
        <taxon>Dikarya</taxon>
        <taxon>Basidiomycota</taxon>
        <taxon>Agaricomycotina</taxon>
        <taxon>Agaricomycetes</taxon>
        <taxon>Agaricomycetidae</taxon>
        <taxon>Agaricales</taxon>
        <taxon>Agaricineae</taxon>
        <taxon>Crepidotaceae</taxon>
        <taxon>Crepidotus</taxon>
    </lineage>
</organism>
<evidence type="ECO:0000313" key="3">
    <source>
        <dbReference type="Proteomes" id="UP000807306"/>
    </source>
</evidence>
<reference evidence="2" key="1">
    <citation type="submission" date="2020-11" db="EMBL/GenBank/DDBJ databases">
        <authorList>
            <consortium name="DOE Joint Genome Institute"/>
            <person name="Ahrendt S."/>
            <person name="Riley R."/>
            <person name="Andreopoulos W."/>
            <person name="Labutti K."/>
            <person name="Pangilinan J."/>
            <person name="Ruiz-Duenas F.J."/>
            <person name="Barrasa J.M."/>
            <person name="Sanchez-Garcia M."/>
            <person name="Camarero S."/>
            <person name="Miyauchi S."/>
            <person name="Serrano A."/>
            <person name="Linde D."/>
            <person name="Babiker R."/>
            <person name="Drula E."/>
            <person name="Ayuso-Fernandez I."/>
            <person name="Pacheco R."/>
            <person name="Padilla G."/>
            <person name="Ferreira P."/>
            <person name="Barriuso J."/>
            <person name="Kellner H."/>
            <person name="Castanera R."/>
            <person name="Alfaro M."/>
            <person name="Ramirez L."/>
            <person name="Pisabarro A.G."/>
            <person name="Kuo A."/>
            <person name="Tritt A."/>
            <person name="Lipzen A."/>
            <person name="He G."/>
            <person name="Yan M."/>
            <person name="Ng V."/>
            <person name="Cullen D."/>
            <person name="Martin F."/>
            <person name="Rosso M.-N."/>
            <person name="Henrissat B."/>
            <person name="Hibbett D."/>
            <person name="Martinez A.T."/>
            <person name="Grigoriev I.V."/>
        </authorList>
    </citation>
    <scope>NUCLEOTIDE SEQUENCE</scope>
    <source>
        <strain evidence="2">CBS 506.95</strain>
    </source>
</reference>
<dbReference type="EMBL" id="MU157828">
    <property type="protein sequence ID" value="KAF9533559.1"/>
    <property type="molecule type" value="Genomic_DNA"/>
</dbReference>
<protein>
    <submittedName>
        <fullName evidence="2">Uncharacterized protein</fullName>
    </submittedName>
</protein>
<keyword evidence="3" id="KW-1185">Reference proteome</keyword>
<dbReference type="AlphaFoldDB" id="A0A9P6ERY0"/>
<keyword evidence="1" id="KW-0472">Membrane</keyword>
<comment type="caution">
    <text evidence="2">The sequence shown here is derived from an EMBL/GenBank/DDBJ whole genome shotgun (WGS) entry which is preliminary data.</text>
</comment>
<keyword evidence="1" id="KW-1133">Transmembrane helix</keyword>
<proteinExistence type="predicted"/>
<sequence>MCCVNRPLQSPPSQFRKQGHLIYQLLAISLILLTQGLSSLREQSRPRVVRTLLGTAV</sequence>
<gene>
    <name evidence="2" type="ORF">CPB83DRAFT_845471</name>
</gene>
<keyword evidence="1" id="KW-0812">Transmembrane</keyword>
<name>A0A9P6ERY0_9AGAR</name>
<feature type="transmembrane region" description="Helical" evidence="1">
    <location>
        <begin position="21"/>
        <end position="40"/>
    </location>
</feature>
<accession>A0A9P6ERY0</accession>